<feature type="signal peptide" evidence="5">
    <location>
        <begin position="1"/>
        <end position="19"/>
    </location>
</feature>
<dbReference type="InterPro" id="IPR024607">
    <property type="entry name" value="Sulfatase_CS"/>
</dbReference>
<dbReference type="GO" id="GO:0004065">
    <property type="term" value="F:arylsulfatase activity"/>
    <property type="evidence" value="ECO:0007669"/>
    <property type="project" value="TreeGrafter"/>
</dbReference>
<dbReference type="InterPro" id="IPR017850">
    <property type="entry name" value="Alkaline_phosphatase_core_sf"/>
</dbReference>
<dbReference type="InterPro" id="IPR050738">
    <property type="entry name" value="Sulfatase"/>
</dbReference>
<evidence type="ECO:0000256" key="5">
    <source>
        <dbReference type="SAM" id="SignalP"/>
    </source>
</evidence>
<evidence type="ECO:0000256" key="3">
    <source>
        <dbReference type="ARBA" id="ARBA00022801"/>
    </source>
</evidence>
<dbReference type="PANTHER" id="PTHR42693:SF53">
    <property type="entry name" value="ENDO-4-O-SULFATASE"/>
    <property type="match status" value="1"/>
</dbReference>
<evidence type="ECO:0000256" key="2">
    <source>
        <dbReference type="ARBA" id="ARBA00022723"/>
    </source>
</evidence>
<dbReference type="Pfam" id="PF00884">
    <property type="entry name" value="Sulfatase"/>
    <property type="match status" value="1"/>
</dbReference>
<feature type="chain" id="PRO_5028945769" evidence="5">
    <location>
        <begin position="20"/>
        <end position="489"/>
    </location>
</feature>
<keyword evidence="3" id="KW-0378">Hydrolase</keyword>
<protein>
    <submittedName>
        <fullName evidence="7">Arylsulfatase</fullName>
    </submittedName>
</protein>
<evidence type="ECO:0000313" key="7">
    <source>
        <dbReference type="EMBL" id="VGO18084.1"/>
    </source>
</evidence>
<reference evidence="7 8" key="1">
    <citation type="submission" date="2019-04" db="EMBL/GenBank/DDBJ databases">
        <authorList>
            <person name="Van Vliet M D."/>
        </authorList>
    </citation>
    <scope>NUCLEOTIDE SEQUENCE [LARGE SCALE GENOMIC DNA]</scope>
    <source>
        <strain evidence="7 8">F21</strain>
    </source>
</reference>
<accession>A0A6C2UFC7</accession>
<dbReference type="InterPro" id="IPR000917">
    <property type="entry name" value="Sulfatase_N"/>
</dbReference>
<dbReference type="SUPFAM" id="SSF53649">
    <property type="entry name" value="Alkaline phosphatase-like"/>
    <property type="match status" value="1"/>
</dbReference>
<dbReference type="EMBL" id="CAAHFH010000001">
    <property type="protein sequence ID" value="VGO18084.1"/>
    <property type="molecule type" value="Genomic_DNA"/>
</dbReference>
<keyword evidence="4" id="KW-0106">Calcium</keyword>
<dbReference type="PROSITE" id="PS51257">
    <property type="entry name" value="PROKAR_LIPOPROTEIN"/>
    <property type="match status" value="1"/>
</dbReference>
<dbReference type="Proteomes" id="UP000346198">
    <property type="component" value="Unassembled WGS sequence"/>
</dbReference>
<evidence type="ECO:0000256" key="1">
    <source>
        <dbReference type="ARBA" id="ARBA00008779"/>
    </source>
</evidence>
<feature type="domain" description="Sulfatase N-terminal" evidence="6">
    <location>
        <begin position="24"/>
        <end position="357"/>
    </location>
</feature>
<dbReference type="Gene3D" id="3.30.1120.10">
    <property type="match status" value="1"/>
</dbReference>
<dbReference type="PANTHER" id="PTHR42693">
    <property type="entry name" value="ARYLSULFATASE FAMILY MEMBER"/>
    <property type="match status" value="1"/>
</dbReference>
<dbReference type="RefSeq" id="WP_136059611.1">
    <property type="nucleotide sequence ID" value="NZ_CAAHFH010000001.1"/>
</dbReference>
<evidence type="ECO:0000256" key="4">
    <source>
        <dbReference type="ARBA" id="ARBA00022837"/>
    </source>
</evidence>
<keyword evidence="5" id="KW-0732">Signal</keyword>
<proteinExistence type="inferred from homology"/>
<keyword evidence="2" id="KW-0479">Metal-binding</keyword>
<name>A0A6C2UFC7_9BACT</name>
<evidence type="ECO:0000313" key="8">
    <source>
        <dbReference type="Proteomes" id="UP000346198"/>
    </source>
</evidence>
<sequence>MNRSGWFALALLGAVSACAENTRPNFVLMMCDDLGYGDVGFNGNDTVLTPHLDKLATDGVNLTHFYSIGPVCSPTRTSFVTGRHYWRMGIWSANKGHLPKEEFTLAKMLKQKGYTTGHFGKWHMGTLNPETSPKGKGRMPKKNFAPPWERDYDRSFVMEVAVKTWEPTEGRQAKDNPYYENGKVTTENLNGDTSRIIMDRAIPFIQEAAKSDTPFLSVIWFNAPHKDVEAGPEHLARYEGFGEAAHYLGCISGVDDQVGRLREELERLGIADDTVLLFTSDNGPVGNKVKTREEYMKQKGRVAGSSGGFTGGKRTIHEGGVRVPGLAYWPGVTQPGSVIDVPMSVLDYLPTIGSYVGAKLPEDRIRDGENILPILKGEKKVHDKSIPFRHHKQAWLVKGKYKLIIESADDTSNDLLFDLTTDKTEANNVASRYPEKVVEMRKEILAFLASAEKSHAGEEYNTDFQPVETWVPLGIDYQERKKSGKTKAK</sequence>
<keyword evidence="8" id="KW-1185">Reference proteome</keyword>
<evidence type="ECO:0000259" key="6">
    <source>
        <dbReference type="Pfam" id="PF00884"/>
    </source>
</evidence>
<dbReference type="GO" id="GO:0046872">
    <property type="term" value="F:metal ion binding"/>
    <property type="evidence" value="ECO:0007669"/>
    <property type="project" value="UniProtKB-KW"/>
</dbReference>
<comment type="similarity">
    <text evidence="1">Belongs to the sulfatase family.</text>
</comment>
<gene>
    <name evidence="7" type="primary">atsA_10</name>
    <name evidence="7" type="ORF">SCARR_00135</name>
</gene>
<dbReference type="PROSITE" id="PS00523">
    <property type="entry name" value="SULFATASE_1"/>
    <property type="match status" value="1"/>
</dbReference>
<dbReference type="Gene3D" id="3.40.720.10">
    <property type="entry name" value="Alkaline Phosphatase, subunit A"/>
    <property type="match status" value="1"/>
</dbReference>
<organism evidence="7 8">
    <name type="scientific">Pontiella sulfatireligans</name>
    <dbReference type="NCBI Taxonomy" id="2750658"/>
    <lineage>
        <taxon>Bacteria</taxon>
        <taxon>Pseudomonadati</taxon>
        <taxon>Kiritimatiellota</taxon>
        <taxon>Kiritimatiellia</taxon>
        <taxon>Kiritimatiellales</taxon>
        <taxon>Pontiellaceae</taxon>
        <taxon>Pontiella</taxon>
    </lineage>
</organism>
<dbReference type="AlphaFoldDB" id="A0A6C2UFC7"/>